<evidence type="ECO:0000256" key="5">
    <source>
        <dbReference type="ARBA" id="ARBA00023002"/>
    </source>
</evidence>
<comment type="catalytic activity">
    <reaction evidence="7">
        <text>coproporphyrinogen III + O2 + 2 H(+) = protoporphyrinogen IX + 2 CO2 + 2 H2O</text>
        <dbReference type="Rhea" id="RHEA:18257"/>
        <dbReference type="ChEBI" id="CHEBI:15377"/>
        <dbReference type="ChEBI" id="CHEBI:15378"/>
        <dbReference type="ChEBI" id="CHEBI:15379"/>
        <dbReference type="ChEBI" id="CHEBI:16526"/>
        <dbReference type="ChEBI" id="CHEBI:57307"/>
        <dbReference type="ChEBI" id="CHEBI:57309"/>
        <dbReference type="EC" id="1.3.3.3"/>
    </reaction>
</comment>
<evidence type="ECO:0000256" key="8">
    <source>
        <dbReference type="SAM" id="MobiDB-lite"/>
    </source>
</evidence>
<dbReference type="GO" id="GO:0009570">
    <property type="term" value="C:chloroplast stroma"/>
    <property type="evidence" value="ECO:0007669"/>
    <property type="project" value="TreeGrafter"/>
</dbReference>
<evidence type="ECO:0000313" key="10">
    <source>
        <dbReference type="Proteomes" id="UP000265515"/>
    </source>
</evidence>
<evidence type="ECO:0000256" key="4">
    <source>
        <dbReference type="ARBA" id="ARBA00012869"/>
    </source>
</evidence>
<dbReference type="Pfam" id="PF01218">
    <property type="entry name" value="Coprogen_oxidas"/>
    <property type="match status" value="2"/>
</dbReference>
<dbReference type="UniPathway" id="UPA00251">
    <property type="reaction ID" value="UER00322"/>
</dbReference>
<reference evidence="9 10" key="1">
    <citation type="journal article" date="2018" name="Cell">
        <title>The Chara Genome: Secondary Complexity and Implications for Plant Terrestrialization.</title>
        <authorList>
            <person name="Nishiyama T."/>
            <person name="Sakayama H."/>
            <person name="Vries J.D."/>
            <person name="Buschmann H."/>
            <person name="Saint-Marcoux D."/>
            <person name="Ullrich K.K."/>
            <person name="Haas F.B."/>
            <person name="Vanderstraeten L."/>
            <person name="Becker D."/>
            <person name="Lang D."/>
            <person name="Vosolsobe S."/>
            <person name="Rombauts S."/>
            <person name="Wilhelmsson P.K.I."/>
            <person name="Janitza P."/>
            <person name="Kern R."/>
            <person name="Heyl A."/>
            <person name="Rumpler F."/>
            <person name="Villalobos L.I.A.C."/>
            <person name="Clay J.M."/>
            <person name="Skokan R."/>
            <person name="Toyoda A."/>
            <person name="Suzuki Y."/>
            <person name="Kagoshima H."/>
            <person name="Schijlen E."/>
            <person name="Tajeshwar N."/>
            <person name="Catarino B."/>
            <person name="Hetherington A.J."/>
            <person name="Saltykova A."/>
            <person name="Bonnot C."/>
            <person name="Breuninger H."/>
            <person name="Symeonidi A."/>
            <person name="Radhakrishnan G.V."/>
            <person name="Van Nieuwerburgh F."/>
            <person name="Deforce D."/>
            <person name="Chang C."/>
            <person name="Karol K.G."/>
            <person name="Hedrich R."/>
            <person name="Ulvskov P."/>
            <person name="Glockner G."/>
            <person name="Delwiche C.F."/>
            <person name="Petrasek J."/>
            <person name="Van de Peer Y."/>
            <person name="Friml J."/>
            <person name="Beilby M."/>
            <person name="Dolan L."/>
            <person name="Kohara Y."/>
            <person name="Sugano S."/>
            <person name="Fujiyama A."/>
            <person name="Delaux P.-M."/>
            <person name="Quint M."/>
            <person name="TheiBen G."/>
            <person name="Hagemann M."/>
            <person name="Harholt J."/>
            <person name="Dunand C."/>
            <person name="Zachgo S."/>
            <person name="Langdale J."/>
            <person name="Maumus F."/>
            <person name="Straeten D.V.D."/>
            <person name="Gould S.B."/>
            <person name="Rensing S.A."/>
        </authorList>
    </citation>
    <scope>NUCLEOTIDE SEQUENCE [LARGE SCALE GENOMIC DNA]</scope>
    <source>
        <strain evidence="9 10">S276</strain>
    </source>
</reference>
<organism evidence="9 10">
    <name type="scientific">Chara braunii</name>
    <name type="common">Braun's stonewort</name>
    <dbReference type="NCBI Taxonomy" id="69332"/>
    <lineage>
        <taxon>Eukaryota</taxon>
        <taxon>Viridiplantae</taxon>
        <taxon>Streptophyta</taxon>
        <taxon>Charophyceae</taxon>
        <taxon>Charales</taxon>
        <taxon>Characeae</taxon>
        <taxon>Chara</taxon>
    </lineage>
</organism>
<comment type="similarity">
    <text evidence="2">Belongs to the aerobic coproporphyrinogen-III oxidase family.</text>
</comment>
<dbReference type="OrthoDB" id="15318at2759"/>
<dbReference type="Proteomes" id="UP000265515">
    <property type="component" value="Unassembled WGS sequence"/>
</dbReference>
<evidence type="ECO:0000256" key="6">
    <source>
        <dbReference type="ARBA" id="ARBA00023244"/>
    </source>
</evidence>
<dbReference type="GO" id="GO:0006782">
    <property type="term" value="P:protoporphyrinogen IX biosynthetic process"/>
    <property type="evidence" value="ECO:0007669"/>
    <property type="project" value="UniProtKB-UniPathway"/>
</dbReference>
<accession>A0A388K3L7</accession>
<dbReference type="SUPFAM" id="SSF102886">
    <property type="entry name" value="Coproporphyrinogen III oxidase"/>
    <property type="match status" value="1"/>
</dbReference>
<evidence type="ECO:0000256" key="7">
    <source>
        <dbReference type="ARBA" id="ARBA00049102"/>
    </source>
</evidence>
<evidence type="ECO:0000256" key="3">
    <source>
        <dbReference type="ARBA" id="ARBA00011738"/>
    </source>
</evidence>
<dbReference type="Gramene" id="GBG64650">
    <property type="protein sequence ID" value="GBG64650"/>
    <property type="gene ID" value="CBR_g45705"/>
</dbReference>
<feature type="region of interest" description="Disordered" evidence="8">
    <location>
        <begin position="79"/>
        <end position="99"/>
    </location>
</feature>
<dbReference type="InterPro" id="IPR036406">
    <property type="entry name" value="Coprogen_oxidase_aer_sf"/>
</dbReference>
<dbReference type="PANTHER" id="PTHR10755:SF0">
    <property type="entry name" value="OXYGEN-DEPENDENT COPROPORPHYRINOGEN-III OXIDASE, MITOCHONDRIAL"/>
    <property type="match status" value="1"/>
</dbReference>
<comment type="caution">
    <text evidence="9">The sequence shown here is derived from an EMBL/GenBank/DDBJ whole genome shotgun (WGS) entry which is preliminary data.</text>
</comment>
<keyword evidence="10" id="KW-1185">Reference proteome</keyword>
<evidence type="ECO:0000256" key="2">
    <source>
        <dbReference type="ARBA" id="ARBA00010644"/>
    </source>
</evidence>
<dbReference type="OMA" id="LDTCINP"/>
<dbReference type="AlphaFoldDB" id="A0A388K3L7"/>
<evidence type="ECO:0000313" key="9">
    <source>
        <dbReference type="EMBL" id="GBG64650.1"/>
    </source>
</evidence>
<dbReference type="InterPro" id="IPR001260">
    <property type="entry name" value="Coprogen_oxidase_aer"/>
</dbReference>
<comment type="subunit">
    <text evidence="3">Homodimer.</text>
</comment>
<dbReference type="GO" id="GO:0004109">
    <property type="term" value="F:coproporphyrinogen oxidase activity"/>
    <property type="evidence" value="ECO:0007669"/>
    <property type="project" value="UniProtKB-EC"/>
</dbReference>
<dbReference type="STRING" id="69332.A0A388K3L7"/>
<dbReference type="Gene3D" id="3.40.1500.10">
    <property type="entry name" value="Coproporphyrinogen III oxidase, aerobic"/>
    <property type="match status" value="2"/>
</dbReference>
<sequence length="367" mass="39716">MACTVGAAAAASLAPSTCCSLASSSTKSSSSSSELRFSAVDMAAPSSFFRFTPAAAGSKCSSFPLSSSSFLKLKKSDKKKKMGGGSAFGPRAATAAPKERAIEEETMVEETPATLLRESELERGANGDGKSMRARFERMVRDVQDSVCAAVEEVDGAAKFREDAWTRPGGGGGISRVLANGAVWEKAGVNVSVVYGKMPPEAYRAATGGSPGPSAKPIPFFAAGVSSVMHPWNPFAPTMHFNYRYFETEAVEGADSAPKAWWFGGGTDLTPSYLFDEDVKHFHQVQKDACDKHDPEFYPRFKKWCDEYFLIKVYDRGTTFGLKTGGRIESILMSLPLTARWEYDHSPPKGSEEARLLDACINPREWV</sequence>
<comment type="pathway">
    <text evidence="1">Porphyrin-containing compound metabolism; protoporphyrin-IX biosynthesis; protoporphyrinogen-IX from coproporphyrinogen-III (O2 route): step 1/1.</text>
</comment>
<dbReference type="PANTHER" id="PTHR10755">
    <property type="entry name" value="COPROPORPHYRINOGEN III OXIDASE, MITOCHONDRIAL"/>
    <property type="match status" value="1"/>
</dbReference>
<evidence type="ECO:0000256" key="1">
    <source>
        <dbReference type="ARBA" id="ARBA00005168"/>
    </source>
</evidence>
<keyword evidence="6" id="KW-0627">Porphyrin biosynthesis</keyword>
<gene>
    <name evidence="9" type="ORF">CBR_g45705</name>
</gene>
<dbReference type="PRINTS" id="PR00073">
    <property type="entry name" value="COPRGNOXDASE"/>
</dbReference>
<proteinExistence type="inferred from homology"/>
<name>A0A388K3L7_CHABU</name>
<dbReference type="EC" id="1.3.3.3" evidence="4"/>
<protein>
    <recommendedName>
        <fullName evidence="4">coproporphyrinogen oxidase</fullName>
        <ecNumber evidence="4">1.3.3.3</ecNumber>
    </recommendedName>
</protein>
<keyword evidence="5" id="KW-0560">Oxidoreductase</keyword>
<dbReference type="EMBL" id="BFEA01000052">
    <property type="protein sequence ID" value="GBG64650.1"/>
    <property type="molecule type" value="Genomic_DNA"/>
</dbReference>